<proteinExistence type="inferred from homology"/>
<dbReference type="AlphaFoldDB" id="A0AA35Q6B7"/>
<feature type="transmembrane region" description="Helical" evidence="6">
    <location>
        <begin position="70"/>
        <end position="89"/>
    </location>
</feature>
<dbReference type="InterPro" id="IPR005828">
    <property type="entry name" value="MFS_sugar_transport-like"/>
</dbReference>
<dbReference type="PROSITE" id="PS51257">
    <property type="entry name" value="PROKAR_LIPOPROTEIN"/>
    <property type="match status" value="1"/>
</dbReference>
<feature type="transmembrane region" description="Helical" evidence="6">
    <location>
        <begin position="38"/>
        <end position="58"/>
    </location>
</feature>
<keyword evidence="5 6" id="KW-0472">Membrane</keyword>
<dbReference type="InterPro" id="IPR050360">
    <property type="entry name" value="MFS_Sugar_Transporters"/>
</dbReference>
<name>A0AA35Q6B7_9HYPO</name>
<dbReference type="PROSITE" id="PS50850">
    <property type="entry name" value="MFS"/>
    <property type="match status" value="1"/>
</dbReference>
<dbReference type="InterPro" id="IPR020846">
    <property type="entry name" value="MFS_dom"/>
</dbReference>
<keyword evidence="9" id="KW-1185">Reference proteome</keyword>
<dbReference type="InterPro" id="IPR036259">
    <property type="entry name" value="MFS_trans_sf"/>
</dbReference>
<protein>
    <recommendedName>
        <fullName evidence="7">Major facilitator superfamily (MFS) profile domain-containing protein</fullName>
    </recommendedName>
</protein>
<keyword evidence="3 6" id="KW-0812">Transmembrane</keyword>
<feature type="domain" description="Major facilitator superfamily (MFS) profile" evidence="7">
    <location>
        <begin position="1"/>
        <end position="194"/>
    </location>
</feature>
<evidence type="ECO:0000256" key="3">
    <source>
        <dbReference type="ARBA" id="ARBA00022692"/>
    </source>
</evidence>
<evidence type="ECO:0000313" key="8">
    <source>
        <dbReference type="EMBL" id="CAI6091874.1"/>
    </source>
</evidence>
<dbReference type="PROSITE" id="PS00216">
    <property type="entry name" value="SUGAR_TRANSPORT_1"/>
    <property type="match status" value="1"/>
</dbReference>
<evidence type="ECO:0000256" key="1">
    <source>
        <dbReference type="ARBA" id="ARBA00004141"/>
    </source>
</evidence>
<dbReference type="Pfam" id="PF00083">
    <property type="entry name" value="Sugar_tr"/>
    <property type="match status" value="1"/>
</dbReference>
<evidence type="ECO:0000256" key="5">
    <source>
        <dbReference type="ARBA" id="ARBA00023136"/>
    </source>
</evidence>
<sequence>MRLFIIIGLQIGVQLTGNTSMACYAPQIFSLVGAGQNSLLITGSFGVVKVISCLFFLLFMIERIGRRDSLFAGAFLMGSYMLMVAILTVKFPPDPTKGLTSSSIASLTMIYLEAMSYNISWGPVPWTYMGEIFPNRIREAGIAIGTSTQWLFNCVLSLATPYAVKNLGWKTFLMFGIFNYALVVFVFFFIKETKGKSLEEMEAHSLTAAQAYFLVSKLNPVLIGFAAVSFRSNRTSPTKTITRHQGIRIMSREQDSVLYHPSTFHSAANADAKDKTAITQLQRDDYDVTRFLQLKRPLLELTSQLSAQKRVRR</sequence>
<dbReference type="GO" id="GO:0016020">
    <property type="term" value="C:membrane"/>
    <property type="evidence" value="ECO:0007669"/>
    <property type="project" value="UniProtKB-SubCell"/>
</dbReference>
<dbReference type="PANTHER" id="PTHR48022">
    <property type="entry name" value="PLASTIDIC GLUCOSE TRANSPORTER 4"/>
    <property type="match status" value="1"/>
</dbReference>
<dbReference type="EMBL" id="CABFNP030001195">
    <property type="protein sequence ID" value="CAI6091874.1"/>
    <property type="molecule type" value="Genomic_DNA"/>
</dbReference>
<dbReference type="InterPro" id="IPR005829">
    <property type="entry name" value="Sugar_transporter_CS"/>
</dbReference>
<dbReference type="PANTHER" id="PTHR48022:SF4">
    <property type="entry name" value="MAJOR FACILITATOR SUPERFAMILY (MFS) PROFILE DOMAIN-CONTAINING PROTEIN-RELATED"/>
    <property type="match status" value="1"/>
</dbReference>
<evidence type="ECO:0000256" key="6">
    <source>
        <dbReference type="SAM" id="Phobius"/>
    </source>
</evidence>
<dbReference type="Gene3D" id="1.20.1250.20">
    <property type="entry name" value="MFS general substrate transporter like domains"/>
    <property type="match status" value="1"/>
</dbReference>
<reference evidence="8" key="1">
    <citation type="submission" date="2023-01" db="EMBL/GenBank/DDBJ databases">
        <authorList>
            <person name="Piombo E."/>
        </authorList>
    </citation>
    <scope>NUCLEOTIDE SEQUENCE</scope>
</reference>
<comment type="subcellular location">
    <subcellularLocation>
        <location evidence="1">Membrane</location>
        <topology evidence="1">Multi-pass membrane protein</topology>
    </subcellularLocation>
</comment>
<dbReference type="GO" id="GO:0005351">
    <property type="term" value="F:carbohydrate:proton symporter activity"/>
    <property type="evidence" value="ECO:0007669"/>
    <property type="project" value="TreeGrafter"/>
</dbReference>
<evidence type="ECO:0000313" key="9">
    <source>
        <dbReference type="Proteomes" id="UP001160390"/>
    </source>
</evidence>
<comment type="caution">
    <text evidence="8">The sequence shown here is derived from an EMBL/GenBank/DDBJ whole genome shotgun (WGS) entry which is preliminary data.</text>
</comment>
<organism evidence="8 9">
    <name type="scientific">Clonostachys chloroleuca</name>
    <dbReference type="NCBI Taxonomy" id="1926264"/>
    <lineage>
        <taxon>Eukaryota</taxon>
        <taxon>Fungi</taxon>
        <taxon>Dikarya</taxon>
        <taxon>Ascomycota</taxon>
        <taxon>Pezizomycotina</taxon>
        <taxon>Sordariomycetes</taxon>
        <taxon>Hypocreomycetidae</taxon>
        <taxon>Hypocreales</taxon>
        <taxon>Bionectriaceae</taxon>
        <taxon>Clonostachys</taxon>
    </lineage>
</organism>
<keyword evidence="4 6" id="KW-1133">Transmembrane helix</keyword>
<feature type="transmembrane region" description="Helical" evidence="6">
    <location>
        <begin position="171"/>
        <end position="190"/>
    </location>
</feature>
<feature type="transmembrane region" description="Helical" evidence="6">
    <location>
        <begin position="140"/>
        <end position="159"/>
    </location>
</feature>
<evidence type="ECO:0000256" key="2">
    <source>
        <dbReference type="ARBA" id="ARBA00010992"/>
    </source>
</evidence>
<evidence type="ECO:0000256" key="4">
    <source>
        <dbReference type="ARBA" id="ARBA00022989"/>
    </source>
</evidence>
<accession>A0AA35Q6B7</accession>
<dbReference type="Proteomes" id="UP001160390">
    <property type="component" value="Unassembled WGS sequence"/>
</dbReference>
<dbReference type="SUPFAM" id="SSF103473">
    <property type="entry name" value="MFS general substrate transporter"/>
    <property type="match status" value="1"/>
</dbReference>
<feature type="transmembrane region" description="Helical" evidence="6">
    <location>
        <begin position="109"/>
        <end position="128"/>
    </location>
</feature>
<evidence type="ECO:0000259" key="7">
    <source>
        <dbReference type="PROSITE" id="PS50850"/>
    </source>
</evidence>
<comment type="similarity">
    <text evidence="2">Belongs to the major facilitator superfamily. Sugar transporter (TC 2.A.1.1) family.</text>
</comment>
<gene>
    <name evidence="8" type="ORF">CCHLO57077_00006046</name>
</gene>